<organism evidence="5 6">
    <name type="scientific">Paracoccus homiensis</name>
    <dbReference type="NCBI Taxonomy" id="364199"/>
    <lineage>
        <taxon>Bacteria</taxon>
        <taxon>Pseudomonadati</taxon>
        <taxon>Pseudomonadota</taxon>
        <taxon>Alphaproteobacteria</taxon>
        <taxon>Rhodobacterales</taxon>
        <taxon>Paracoccaceae</taxon>
        <taxon>Paracoccus</taxon>
    </lineage>
</organism>
<feature type="chain" id="PRO_5011509201" evidence="4">
    <location>
        <begin position="20"/>
        <end position="264"/>
    </location>
</feature>
<dbReference type="PANTHER" id="PTHR30035:SF3">
    <property type="entry name" value="INTERMEMBRANE PHOSPHOLIPID TRANSPORT SYSTEM LIPOPROTEIN MLAA"/>
    <property type="match status" value="1"/>
</dbReference>
<dbReference type="PROSITE" id="PS51257">
    <property type="entry name" value="PROKAR_LIPOPROTEIN"/>
    <property type="match status" value="1"/>
</dbReference>
<dbReference type="STRING" id="364199.SAMN04489858_105169"/>
<dbReference type="GO" id="GO:0120010">
    <property type="term" value="P:intermembrane phospholipid transfer"/>
    <property type="evidence" value="ECO:0007669"/>
    <property type="project" value="TreeGrafter"/>
</dbReference>
<keyword evidence="2 4" id="KW-0732">Signal</keyword>
<evidence type="ECO:0000313" key="5">
    <source>
        <dbReference type="EMBL" id="SET44996.1"/>
    </source>
</evidence>
<keyword evidence="5" id="KW-0449">Lipoprotein</keyword>
<reference evidence="5 6" key="1">
    <citation type="submission" date="2016-10" db="EMBL/GenBank/DDBJ databases">
        <authorList>
            <person name="de Groot N.N."/>
        </authorList>
    </citation>
    <scope>NUCLEOTIDE SEQUENCE [LARGE SCALE GENOMIC DNA]</scope>
    <source>
        <strain evidence="5 6">DSM 17862</strain>
    </source>
</reference>
<dbReference type="InterPro" id="IPR007428">
    <property type="entry name" value="MlaA"/>
</dbReference>
<dbReference type="EMBL" id="FOHO01000005">
    <property type="protein sequence ID" value="SET44996.1"/>
    <property type="molecule type" value="Genomic_DNA"/>
</dbReference>
<evidence type="ECO:0000256" key="1">
    <source>
        <dbReference type="ARBA" id="ARBA00010634"/>
    </source>
</evidence>
<protein>
    <submittedName>
        <fullName evidence="5">Phospholipid-binding lipoprotein MlaA</fullName>
    </submittedName>
</protein>
<evidence type="ECO:0000313" key="6">
    <source>
        <dbReference type="Proteomes" id="UP000199180"/>
    </source>
</evidence>
<dbReference type="Pfam" id="PF04333">
    <property type="entry name" value="MlaA"/>
    <property type="match status" value="1"/>
</dbReference>
<dbReference type="GO" id="GO:0016020">
    <property type="term" value="C:membrane"/>
    <property type="evidence" value="ECO:0007669"/>
    <property type="project" value="InterPro"/>
</dbReference>
<accession>A0A1I0EI13</accession>
<evidence type="ECO:0000256" key="4">
    <source>
        <dbReference type="SAM" id="SignalP"/>
    </source>
</evidence>
<name>A0A1I0EI13_9RHOB</name>
<dbReference type="AlphaFoldDB" id="A0A1I0EI13"/>
<keyword evidence="6" id="KW-1185">Reference proteome</keyword>
<dbReference type="RefSeq" id="WP_245739359.1">
    <property type="nucleotide sequence ID" value="NZ_FOHO01000005.1"/>
</dbReference>
<evidence type="ECO:0000256" key="3">
    <source>
        <dbReference type="SAM" id="MobiDB-lite"/>
    </source>
</evidence>
<dbReference type="Proteomes" id="UP000199180">
    <property type="component" value="Unassembled WGS sequence"/>
</dbReference>
<dbReference type="PANTHER" id="PTHR30035">
    <property type="entry name" value="LIPOPROTEIN VACJ-RELATED"/>
    <property type="match status" value="1"/>
</dbReference>
<feature type="region of interest" description="Disordered" evidence="3">
    <location>
        <begin position="242"/>
        <end position="264"/>
    </location>
</feature>
<sequence length="264" mass="27751">MSVKIFSGLGAGFGLVLLAAGCASDPQIRDGITMNDPYEAENRRTHQFNKDVDRKVISPVSNLVGGDDDGAPSEGPGAMDLVINAGSNLSLPNKVVNHVLQGRPVAAAQNTARFLVNSTIGIAGLFDPAGSQMGLTEVDTDFGATLARWGVPEGAYLELPVLGPSTQRDASGKVLDLVADPLSYVLTPAGWAGAYALRAGAKVGDRARFGDTVDSVLRDSADSYAQSRLIYLMHRRHDVGEEGTDFDPYEDSAAGDGIIDPYAE</sequence>
<comment type="similarity">
    <text evidence="1">Belongs to the MlaA family.</text>
</comment>
<evidence type="ECO:0000256" key="2">
    <source>
        <dbReference type="ARBA" id="ARBA00022729"/>
    </source>
</evidence>
<gene>
    <name evidence="5" type="ORF">SAMN04489858_105169</name>
</gene>
<feature type="signal peptide" evidence="4">
    <location>
        <begin position="1"/>
        <end position="19"/>
    </location>
</feature>
<dbReference type="PRINTS" id="PR01805">
    <property type="entry name" value="VACJLIPOPROT"/>
</dbReference>
<proteinExistence type="inferred from homology"/>